<feature type="compositionally biased region" description="Low complexity" evidence="2">
    <location>
        <begin position="1187"/>
        <end position="1203"/>
    </location>
</feature>
<feature type="region of interest" description="Disordered" evidence="2">
    <location>
        <begin position="1158"/>
        <end position="1203"/>
    </location>
</feature>
<evidence type="ECO:0000313" key="4">
    <source>
        <dbReference type="EMBL" id="CAK0867148.1"/>
    </source>
</evidence>
<feature type="region of interest" description="Disordered" evidence="2">
    <location>
        <begin position="1318"/>
        <end position="1354"/>
    </location>
</feature>
<feature type="region of interest" description="Disordered" evidence="2">
    <location>
        <begin position="1106"/>
        <end position="1140"/>
    </location>
</feature>
<gene>
    <name evidence="4" type="ORF">PCOR1329_LOCUS54147</name>
</gene>
<dbReference type="PANTHER" id="PTHR34384:SF5">
    <property type="entry name" value="L-2,3-DIAMINOPROPANOATE--CITRATE LIGASE"/>
    <property type="match status" value="1"/>
</dbReference>
<dbReference type="InterPro" id="IPR022770">
    <property type="entry name" value="IucA/IucC-like_C"/>
</dbReference>
<evidence type="ECO:0000256" key="2">
    <source>
        <dbReference type="SAM" id="MobiDB-lite"/>
    </source>
</evidence>
<protein>
    <recommendedName>
        <fullName evidence="3">Aerobactin siderophore biosynthesis IucA/IucC-like C-terminal domain-containing protein</fullName>
    </recommendedName>
</protein>
<feature type="compositionally biased region" description="Polar residues" evidence="2">
    <location>
        <begin position="1176"/>
        <end position="1186"/>
    </location>
</feature>
<feature type="region of interest" description="Disordered" evidence="2">
    <location>
        <begin position="489"/>
        <end position="511"/>
    </location>
</feature>
<accession>A0ABN9V5N6</accession>
<sequence>MARGSVDSSVPGEAIGEATARLTRLHGRRARLAEVEERRASTLVSLDAEFADPYVDLEGAEDEGVSRKHPLRCRRSFALGWELNNQRSFYAGQAFAPASDAVWRRSFRGAGIAQGQAPATLLWDLSKFNEAICIVRLEQHCEMCGFPAPIFRLAMRAYRSARFACLAGIVTGPFYALNGVIAGCSFAASFLKVHILEDFSNLRFSEGVHLDQYIDDSGVSAVGSVSQATQVIDGLKSASAQLFSAIEHDRLQPAMGKRRLAGGAYHRDELVGPSSGPPGLIHWRVQALRQRYRTSSFVQRFFLCSDVWCDKYQSDRKQPLQVGYGSFQGAPALNSSEKIFRGKYHETSFPPMRLEQSCKCAYVDSPVQANRDRFVNFTGEEPGERSYEDARYCSAIFRQSPLAVAREGRRLVPLAALFSRRCDGGPRLWGDFWQQHGIRDGPVLKENAELFGPNHEEILSLATVFKYLYEHCIEKDIEVRTETRCGGMASEPAPQWPGAASASAEPPGDGRAQCEVVDISTGALTGELGHDQREYWAQRCLGEVMSGETSLHQRLEQLRAGLDARLREAADDAQARATDLRAELHAEVAALVGRLGAQLGARLQDPSAAAAAPAAAAEASASSAAVQVLRDEVVGVRADQVRLLQEVAAVVEAAEQHWDPVRRETARLGAELQELAARHGATAPHLQVLAGRLQDAERRLALLEAGSPRGQEESGARCSRRAEGGLGGQLEQLCAALPGARDASSVEGLGIELARCIGGLDTELRVDMERRIDALFRQLRAEVDADVAARATSTDAAVRSVEARLEAKLSHATEDLGARAAQAEAQLSALQSSLAAGASSGQEAPPAPESQAEVLEKALRRLDGVSSQVSAIGGRVQALEDSRADARLAVLERDLRDTSSTMRCLQELAAASRAAPARAAPAAGEDSKPWLADVRRLLAGAPPTPSRPGRSASPVRGPASSGLPQELQHSLKGLVTAVHHTLSMDQPDALGHSGRSWPSGSATHVDSLPGLRAAQAAQPELPHTRLVCSRPGADGLLSGSVTPSAPKAEPVGWRGERGPAAWCSARAAHGAPSAGSSATTTACGDGNSGAQSIHSFAAPPTVFAREPATTPAPGVLAAGPRTASPVRMAPPPASAGTHMAAELESPMSRRRAIPVECEQSGMPSAPDRAAVERARQLSSPQPSARSTAPATPLGAAPQGAGAQQEIRRLRAETVGLREGAAGARVSVLRDMEARAHQALLQLQCAGPGGTEIVPVSSFGAALVSGAAWAGGSARRQPQEVPVVVTNGASLAGGAQAAQLAEPAASARHSSPMAARVRVASETRGLRVASTPVAGGQARAREPTGSAPPARPRGACCGSGALLGPGLHELPRPRAPHTHLGSDERVSTNEMGRAWFSHYAGVVVRAQLGLLLRYGLSLEAHGQNTCLEFQEDGSLGRLICQELGGGAFWDPERLAALPAVDFRREVYARDDILEPFDKCVAVVRHTMLRLHLLPLAGEAAAFFELAEADLRRAVESTVRGAPGSAWAAQWAEDTLPADAYSRYAAAAVDGLLRPSGALKALLRMRLMQTKGEIYVEESCGGPAGR</sequence>
<name>A0ABN9V5N6_9DINO</name>
<feature type="coiled-coil region" evidence="1">
    <location>
        <begin position="552"/>
        <end position="583"/>
    </location>
</feature>
<feature type="region of interest" description="Disordered" evidence="2">
    <location>
        <begin position="939"/>
        <end position="965"/>
    </location>
</feature>
<dbReference type="EMBL" id="CAUYUJ010016615">
    <property type="protein sequence ID" value="CAK0867148.1"/>
    <property type="molecule type" value="Genomic_DNA"/>
</dbReference>
<feature type="non-terminal residue" evidence="4">
    <location>
        <position position="1584"/>
    </location>
</feature>
<comment type="caution">
    <text evidence="4">The sequence shown here is derived from an EMBL/GenBank/DDBJ whole genome shotgun (WGS) entry which is preliminary data.</text>
</comment>
<keyword evidence="1" id="KW-0175">Coiled coil</keyword>
<evidence type="ECO:0000256" key="1">
    <source>
        <dbReference type="SAM" id="Coils"/>
    </source>
</evidence>
<dbReference type="Pfam" id="PF06276">
    <property type="entry name" value="FhuF"/>
    <property type="match status" value="1"/>
</dbReference>
<evidence type="ECO:0000259" key="3">
    <source>
        <dbReference type="Pfam" id="PF06276"/>
    </source>
</evidence>
<feature type="domain" description="Aerobactin siderophore biosynthesis IucA/IucC-like C-terminal" evidence="3">
    <location>
        <begin position="1393"/>
        <end position="1461"/>
    </location>
</feature>
<proteinExistence type="predicted"/>
<dbReference type="InterPro" id="IPR037455">
    <property type="entry name" value="LucA/IucC-like"/>
</dbReference>
<evidence type="ECO:0000313" key="5">
    <source>
        <dbReference type="Proteomes" id="UP001189429"/>
    </source>
</evidence>
<keyword evidence="5" id="KW-1185">Reference proteome</keyword>
<dbReference type="PANTHER" id="PTHR34384">
    <property type="entry name" value="L-2,3-DIAMINOPROPANOATE--CITRATE LIGASE"/>
    <property type="match status" value="1"/>
</dbReference>
<dbReference type="Proteomes" id="UP001189429">
    <property type="component" value="Unassembled WGS sequence"/>
</dbReference>
<organism evidence="4 5">
    <name type="scientific">Prorocentrum cordatum</name>
    <dbReference type="NCBI Taxonomy" id="2364126"/>
    <lineage>
        <taxon>Eukaryota</taxon>
        <taxon>Sar</taxon>
        <taxon>Alveolata</taxon>
        <taxon>Dinophyceae</taxon>
        <taxon>Prorocentrales</taxon>
        <taxon>Prorocentraceae</taxon>
        <taxon>Prorocentrum</taxon>
    </lineage>
</organism>
<dbReference type="Gene3D" id="1.10.510.40">
    <property type="match status" value="1"/>
</dbReference>
<reference evidence="4" key="1">
    <citation type="submission" date="2023-10" db="EMBL/GenBank/DDBJ databases">
        <authorList>
            <person name="Chen Y."/>
            <person name="Shah S."/>
            <person name="Dougan E. K."/>
            <person name="Thang M."/>
            <person name="Chan C."/>
        </authorList>
    </citation>
    <scope>NUCLEOTIDE SEQUENCE [LARGE SCALE GENOMIC DNA]</scope>
</reference>